<comment type="subcellular location">
    <subcellularLocation>
        <location evidence="1">Membrane</location>
        <topology evidence="1">Multi-pass membrane protein</topology>
    </subcellularLocation>
</comment>
<feature type="transmembrane region" description="Helical" evidence="6">
    <location>
        <begin position="88"/>
        <end position="107"/>
    </location>
</feature>
<name>A0ABS5H0M6_9BURK</name>
<feature type="domain" description="O-antigen ligase-related" evidence="7">
    <location>
        <begin position="209"/>
        <end position="362"/>
    </location>
</feature>
<dbReference type="InterPro" id="IPR007016">
    <property type="entry name" value="O-antigen_ligase-rel_domated"/>
</dbReference>
<dbReference type="GO" id="GO:0016874">
    <property type="term" value="F:ligase activity"/>
    <property type="evidence" value="ECO:0007669"/>
    <property type="project" value="UniProtKB-KW"/>
</dbReference>
<feature type="transmembrane region" description="Helical" evidence="6">
    <location>
        <begin position="19"/>
        <end position="38"/>
    </location>
</feature>
<evidence type="ECO:0000313" key="8">
    <source>
        <dbReference type="EMBL" id="MBR7792267.1"/>
    </source>
</evidence>
<evidence type="ECO:0000256" key="3">
    <source>
        <dbReference type="ARBA" id="ARBA00022989"/>
    </source>
</evidence>
<dbReference type="EMBL" id="JAGSPK010000002">
    <property type="protein sequence ID" value="MBR7792267.1"/>
    <property type="molecule type" value="Genomic_DNA"/>
</dbReference>
<comment type="caution">
    <text evidence="8">The sequence shown here is derived from an EMBL/GenBank/DDBJ whole genome shotgun (WGS) entry which is preliminary data.</text>
</comment>
<keyword evidence="9" id="KW-1185">Reference proteome</keyword>
<accession>A0ABS5H0M6</accession>
<feature type="transmembrane region" description="Helical" evidence="6">
    <location>
        <begin position="385"/>
        <end position="403"/>
    </location>
</feature>
<evidence type="ECO:0000256" key="5">
    <source>
        <dbReference type="SAM" id="MobiDB-lite"/>
    </source>
</evidence>
<keyword evidence="3 6" id="KW-1133">Transmembrane helix</keyword>
<feature type="transmembrane region" description="Helical" evidence="6">
    <location>
        <begin position="250"/>
        <end position="269"/>
    </location>
</feature>
<dbReference type="InterPro" id="IPR051533">
    <property type="entry name" value="WaaL-like"/>
</dbReference>
<sequence>MTIPPVSEQFNPMQDYEILLMRAMVVLFAVFSLLPYGISWDYAGTSALTMEGSLTTKLEWGSLFLVALFVLSKHLPEVVKDLRALNPFLVLVLIWCVLSSIWSPLPAVTFKRAIQLYGIVLIGLSIQLAPRPLHLIVNCLIYTLMSMLALSLVMAVAVPSIGIDYELGGAWRGALSQKNELGQVAAMSILLWQVKACLEKVDFKLLLFVILFSFFMLVMSKSSTSMIITLSTSAIFHLLRKRRLSSDYSITRVLLSLLCVCLVAVYIFYMQESRFPTWPEISAPIAGIFGKGSDLTGRTDIWDLVWLEIERHWVLGLGYGAFWLGPDSLSQFVIDALNWIPLQSHNGYLDILNEQGLTGLALCILTLLVQIRMLVLLSHKDRTQAAFWSAMLLVVVVTNFTESSLFRGFGFQNVFFIFALVAVTSATRRLNQEKDSPDSESESASNQASVS</sequence>
<feature type="transmembrane region" description="Helical" evidence="6">
    <location>
        <begin position="141"/>
        <end position="163"/>
    </location>
</feature>
<keyword evidence="2 6" id="KW-0812">Transmembrane</keyword>
<feature type="region of interest" description="Disordered" evidence="5">
    <location>
        <begin position="431"/>
        <end position="451"/>
    </location>
</feature>
<dbReference type="Proteomes" id="UP000682982">
    <property type="component" value="Unassembled WGS sequence"/>
</dbReference>
<feature type="transmembrane region" description="Helical" evidence="6">
    <location>
        <begin position="113"/>
        <end position="129"/>
    </location>
</feature>
<evidence type="ECO:0000256" key="2">
    <source>
        <dbReference type="ARBA" id="ARBA00022692"/>
    </source>
</evidence>
<feature type="transmembrane region" description="Helical" evidence="6">
    <location>
        <begin position="409"/>
        <end position="427"/>
    </location>
</feature>
<dbReference type="Pfam" id="PF04932">
    <property type="entry name" value="Wzy_C"/>
    <property type="match status" value="1"/>
</dbReference>
<protein>
    <submittedName>
        <fullName evidence="8">O-antigen ligase family protein</fullName>
    </submittedName>
</protein>
<keyword evidence="8" id="KW-0436">Ligase</keyword>
<feature type="transmembrane region" description="Helical" evidence="6">
    <location>
        <begin position="205"/>
        <end position="238"/>
    </location>
</feature>
<evidence type="ECO:0000313" key="9">
    <source>
        <dbReference type="Proteomes" id="UP000682982"/>
    </source>
</evidence>
<keyword evidence="4 6" id="KW-0472">Membrane</keyword>
<proteinExistence type="predicted"/>
<dbReference type="PANTHER" id="PTHR37422:SF17">
    <property type="entry name" value="O-ANTIGEN LIGASE"/>
    <property type="match status" value="1"/>
</dbReference>
<gene>
    <name evidence="8" type="ORF">KDM87_06615</name>
</gene>
<dbReference type="PANTHER" id="PTHR37422">
    <property type="entry name" value="TEICHURONIC ACID BIOSYNTHESIS PROTEIN TUAE"/>
    <property type="match status" value="1"/>
</dbReference>
<evidence type="ECO:0000259" key="7">
    <source>
        <dbReference type="Pfam" id="PF04932"/>
    </source>
</evidence>
<dbReference type="RefSeq" id="WP_212678330.1">
    <property type="nucleotide sequence ID" value="NZ_JAGSPK010000002.1"/>
</dbReference>
<evidence type="ECO:0000256" key="1">
    <source>
        <dbReference type="ARBA" id="ARBA00004141"/>
    </source>
</evidence>
<evidence type="ECO:0000256" key="4">
    <source>
        <dbReference type="ARBA" id="ARBA00023136"/>
    </source>
</evidence>
<feature type="compositionally biased region" description="Polar residues" evidence="5">
    <location>
        <begin position="442"/>
        <end position="451"/>
    </location>
</feature>
<organism evidence="8 9">
    <name type="scientific">Undibacterium rivi</name>
    <dbReference type="NCBI Taxonomy" id="2828729"/>
    <lineage>
        <taxon>Bacteria</taxon>
        <taxon>Pseudomonadati</taxon>
        <taxon>Pseudomonadota</taxon>
        <taxon>Betaproteobacteria</taxon>
        <taxon>Burkholderiales</taxon>
        <taxon>Oxalobacteraceae</taxon>
        <taxon>Undibacterium</taxon>
    </lineage>
</organism>
<evidence type="ECO:0000256" key="6">
    <source>
        <dbReference type="SAM" id="Phobius"/>
    </source>
</evidence>
<feature type="transmembrane region" description="Helical" evidence="6">
    <location>
        <begin position="357"/>
        <end position="378"/>
    </location>
</feature>
<reference evidence="8 9" key="1">
    <citation type="submission" date="2021-04" db="EMBL/GenBank/DDBJ databases">
        <title>novel species isolated from subtropical streams in China.</title>
        <authorList>
            <person name="Lu H."/>
        </authorList>
    </citation>
    <scope>NUCLEOTIDE SEQUENCE [LARGE SCALE GENOMIC DNA]</scope>
    <source>
        <strain evidence="8 9">FT147W</strain>
    </source>
</reference>